<keyword evidence="2" id="KW-0378">Hydrolase</keyword>
<dbReference type="InterPro" id="IPR029058">
    <property type="entry name" value="AB_hydrolase_fold"/>
</dbReference>
<evidence type="ECO:0000313" key="7">
    <source>
        <dbReference type="Proteomes" id="UP000612055"/>
    </source>
</evidence>
<keyword evidence="7" id="KW-1185">Reference proteome</keyword>
<dbReference type="InterPro" id="IPR002018">
    <property type="entry name" value="CarbesteraseB"/>
</dbReference>
<feature type="compositionally biased region" description="Pro residues" evidence="3">
    <location>
        <begin position="2000"/>
        <end position="2023"/>
    </location>
</feature>
<dbReference type="PROSITE" id="PS00122">
    <property type="entry name" value="CARBOXYLESTERASE_B_1"/>
    <property type="match status" value="3"/>
</dbReference>
<dbReference type="Proteomes" id="UP000612055">
    <property type="component" value="Unassembled WGS sequence"/>
</dbReference>
<protein>
    <recommendedName>
        <fullName evidence="5">Carboxylesterase type B domain-containing protein</fullName>
    </recommendedName>
</protein>
<feature type="compositionally biased region" description="Gly residues" evidence="3">
    <location>
        <begin position="2073"/>
        <end position="2090"/>
    </location>
</feature>
<evidence type="ECO:0000256" key="1">
    <source>
        <dbReference type="ARBA" id="ARBA00005964"/>
    </source>
</evidence>
<evidence type="ECO:0000313" key="6">
    <source>
        <dbReference type="EMBL" id="KAG2501518.1"/>
    </source>
</evidence>
<reference evidence="6" key="1">
    <citation type="journal article" date="2020" name="bioRxiv">
        <title>Comparative genomics of Chlamydomonas.</title>
        <authorList>
            <person name="Craig R.J."/>
            <person name="Hasan A.R."/>
            <person name="Ness R.W."/>
            <person name="Keightley P.D."/>
        </authorList>
    </citation>
    <scope>NUCLEOTIDE SEQUENCE</scope>
    <source>
        <strain evidence="6">CCAP 11/70</strain>
    </source>
</reference>
<sequence>MLVQASDAGSRVGRCLQPSRRGSEDCLTLNVWAPATRPTTLLPVRVFLHGGGYQVGTGADPVVNGCALVGDSDIVQVTLNYRLGVLGFLALPELRDEAAGGTTGNWGLLDQRLALQWVRDNIAAFGGDPARVTLTGQSAGAYSTILHSVMPGSVGLFSAIEPLSGSMDAMAVDFLGDAYYKGRRILSALNCSSRGFANASSCLAGVSAADLVSAKVAVQRSTRDDIIPVVDGVAVPKHPSLLMQDASVPAMPALFHVNRREGSLEVSGVVMPLLGPIPDLSTLTFEQIYGALSGAVPDGATALGILRSLVPVPEAFAERFHAQYNNATHGNYLEAAVAAQTDNAYLCTSRRAARAYAKKGAAVRFLISEFMSPTSGCSAYFMGLPGLGIAYFLGAFHTYDLGQAYLAPFVIPGFGECPFTDGEKNASALLAGIGSTFSRTGSPLPPSSRLFQASATDVLRNLTSWPAWTTTSEPILSLDPANLTFANGTALDATCKLWDDMWDYMVARNTTYDAPPDPFVDTSLGRVYGTPCGSSAATAVQYLGIPYAQPPVGALRFKTPRPYTSAYPAPGLNASAYGAACVQRDSSAAGSEDCLTLNVWAPATRPSTLLPVRVFIHGGGYQVGTGSDPVVNGCALVGDSDVVQVTLNYRLGVLGFLALPELRDEAAGGTTGNWGLLDQRLALQWVRDNIAAFGGDPARVTLTGQSAGAYSTILHSVMPGSVGLFSAIEPLSGSMDAMAVDFLGDAYYKGRRILSALNCSSRGFANASSCLAGVSAADLVSAKVAVQRSTRDDIIPVVDGVAVPKHPSLLMQDASVPAMPALFHVNRREGSLEVSGVVMPLLGPIPDLSTLTFEQIYGALSGAVPDGATALGILRSLVPVPEAFAERFHAQYNNATHGNYLEAAVAAQTDNAYLCTSRRAARAYAKKGAAVRFLISEFMSPTSGCSAYFMGLPGLGIAYFLGAFHTYDLGQAYLAPFVIPGFGECPFTDGEKNASALLAGIGSAFSRTGSPLPPSSRLFQAAASAVLRNVSFWPAWTNASSGPIAGPMFQLDPADPSVTDGTEGDTKCKLWDDMWEYMVARNTTYDAPPDPFVDTSRGRVYGTPCGSSATAVQYLGIPYAQPPVGTLRFKAPRPITAKYPFAGLDAKAYGAACIPGDGSATGSEDCLTLNVWAPATRPSTLLPVRVFIHGGGYQVGSGTDPGNSGCPLIADSDVIHVTLNYRLGVLGFLALPELRDEAAGGTTGNWGLLDQRLALQWVRDNIAAFGGDPARVTLTGQSAGAMSTLLHTVMPGSAGLFSSVEALSASMDALAVDFTADAFFKSRRILNALNCSARGYPNASSCLAAVPAAELVAAKVSFFRSVGDDIIPVVDGVAMPRHPSLLMQDASVPAFPALFHVNAREGAYEVTTTVAAFLGGSLPDPTTATVEEVTAVLSAGVPDAAAALGVTRALVPIPESFVKRFLAQYNNATHGSFLEAAIAANTDNVYLCSSRRAARAYVKKGAAVRFLVNQFVEPSSSCSAYFMGLPGLGMAYFLGAFHTYDLYMAHMDPFRPGYEQCPWTLGERNLSAFLAAVVSSGQASGSAVLRNVTSWPAWTTTAEPVLSLDPEAPALLNGTAYDSTCKLWDDMWAFMVARNTTYDPLPPPPSPTPASPSPPSPTSSPPPPPHPPPPAPPITLPSNGVPTVYIAKDSASTVASMAVTQTLEVPLSVGTDPTALAALFPGAVSAAWEATKAALPVEVTGSRNPSVQVQCTDAFLNVFRSELAARANVPLSALASAITCTTLGLTPAAASGRRRLGGRALLQANASATTNFTSAWAGTACARPTSANSTLALTVVLQTGADSTGVSQAAAYTASMTAALAAWGSTGGSSALSGLLVCAPAASRINTTAQVAVTTLVPLNADGLAMYGWACNRSESAIIGGGTCAIVQNGGAAAPSPPPDSGPSDDDSGPDTAVIIGASVAGAVAPLILLAILAVIVMARRRRQQAPPAVAPAPGSNPFQQPPPGYQPPQQQPQAPGPGPPRAQSPGAQQQYAPGYKQMPAAYQPQPSAQQRSPMEAGMPPKATPMEHPASWGHGGGGGVSGNYGYGSGGAPTTVYNNPIARH</sequence>
<dbReference type="GO" id="GO:0016787">
    <property type="term" value="F:hydrolase activity"/>
    <property type="evidence" value="ECO:0007669"/>
    <property type="project" value="UniProtKB-KW"/>
</dbReference>
<evidence type="ECO:0000256" key="3">
    <source>
        <dbReference type="SAM" id="MobiDB-lite"/>
    </source>
</evidence>
<comment type="caution">
    <text evidence="6">The sequence shown here is derived from an EMBL/GenBank/DDBJ whole genome shotgun (WGS) entry which is preliminary data.</text>
</comment>
<evidence type="ECO:0000256" key="4">
    <source>
        <dbReference type="SAM" id="Phobius"/>
    </source>
</evidence>
<evidence type="ECO:0000259" key="5">
    <source>
        <dbReference type="Pfam" id="PF00135"/>
    </source>
</evidence>
<feature type="domain" description="Carboxylesterase type B" evidence="5">
    <location>
        <begin position="21"/>
        <end position="483"/>
    </location>
</feature>
<accession>A0A835YHW8</accession>
<evidence type="ECO:0000256" key="2">
    <source>
        <dbReference type="ARBA" id="ARBA00022801"/>
    </source>
</evidence>
<name>A0A835YHW8_9CHLO</name>
<feature type="compositionally biased region" description="Low complexity" evidence="3">
    <location>
        <begin position="2038"/>
        <end position="2051"/>
    </location>
</feature>
<dbReference type="PROSITE" id="PS00941">
    <property type="entry name" value="CARBOXYLESTERASE_B_2"/>
    <property type="match status" value="3"/>
</dbReference>
<proteinExistence type="inferred from homology"/>
<comment type="similarity">
    <text evidence="1">Belongs to the type-B carboxylesterase/lipase family.</text>
</comment>
<keyword evidence="4" id="KW-1133">Transmembrane helix</keyword>
<keyword evidence="4" id="KW-0472">Membrane</keyword>
<feature type="compositionally biased region" description="Pro residues" evidence="3">
    <location>
        <begin position="1640"/>
        <end position="1675"/>
    </location>
</feature>
<dbReference type="InterPro" id="IPR050309">
    <property type="entry name" value="Type-B_Carboxylest/Lipase"/>
</dbReference>
<dbReference type="InterPro" id="IPR019826">
    <property type="entry name" value="Carboxylesterase_B_AS"/>
</dbReference>
<feature type="region of interest" description="Disordered" evidence="3">
    <location>
        <begin position="1930"/>
        <end position="1951"/>
    </location>
</feature>
<feature type="domain" description="Carboxylesterase type B" evidence="5">
    <location>
        <begin position="1090"/>
        <end position="1609"/>
    </location>
</feature>
<dbReference type="OrthoDB" id="2012139at2759"/>
<dbReference type="InterPro" id="IPR019819">
    <property type="entry name" value="Carboxylesterase_B_CS"/>
</dbReference>
<gene>
    <name evidence="6" type="ORF">HYH03_000025</name>
</gene>
<keyword evidence="4" id="KW-0812">Transmembrane</keyword>
<feature type="transmembrane region" description="Helical" evidence="4">
    <location>
        <begin position="1953"/>
        <end position="1977"/>
    </location>
</feature>
<dbReference type="EMBL" id="JAEHOE010000001">
    <property type="protein sequence ID" value="KAG2501518.1"/>
    <property type="molecule type" value="Genomic_DNA"/>
</dbReference>
<feature type="region of interest" description="Disordered" evidence="3">
    <location>
        <begin position="1987"/>
        <end position="2103"/>
    </location>
</feature>
<dbReference type="Pfam" id="PF00135">
    <property type="entry name" value="COesterase"/>
    <property type="match status" value="3"/>
</dbReference>
<dbReference type="PANTHER" id="PTHR11559">
    <property type="entry name" value="CARBOXYLESTERASE"/>
    <property type="match status" value="1"/>
</dbReference>
<feature type="domain" description="Carboxylesterase type B" evidence="5">
    <location>
        <begin position="517"/>
        <end position="1013"/>
    </location>
</feature>
<dbReference type="SUPFAM" id="SSF53474">
    <property type="entry name" value="alpha/beta-Hydrolases"/>
    <property type="match status" value="3"/>
</dbReference>
<dbReference type="Gene3D" id="3.40.50.1820">
    <property type="entry name" value="alpha/beta hydrolase"/>
    <property type="match status" value="3"/>
</dbReference>
<feature type="region of interest" description="Disordered" evidence="3">
    <location>
        <begin position="1640"/>
        <end position="1676"/>
    </location>
</feature>
<organism evidence="6 7">
    <name type="scientific">Edaphochlamys debaryana</name>
    <dbReference type="NCBI Taxonomy" id="47281"/>
    <lineage>
        <taxon>Eukaryota</taxon>
        <taxon>Viridiplantae</taxon>
        <taxon>Chlorophyta</taxon>
        <taxon>core chlorophytes</taxon>
        <taxon>Chlorophyceae</taxon>
        <taxon>CS clade</taxon>
        <taxon>Chlamydomonadales</taxon>
        <taxon>Chlamydomonadales incertae sedis</taxon>
        <taxon>Edaphochlamys</taxon>
    </lineage>
</organism>